<gene>
    <name evidence="2" type="ORF">AALO_G00067420</name>
</gene>
<evidence type="ECO:0000313" key="3">
    <source>
        <dbReference type="Proteomes" id="UP000823561"/>
    </source>
</evidence>
<accession>A0AAV6H230</accession>
<dbReference type="PANTHER" id="PTHR34438">
    <property type="entry name" value="SI:DKEY-97L20.6"/>
    <property type="match status" value="1"/>
</dbReference>
<evidence type="ECO:0000256" key="1">
    <source>
        <dbReference type="SAM" id="MobiDB-lite"/>
    </source>
</evidence>
<dbReference type="EMBL" id="JADWDJ010000005">
    <property type="protein sequence ID" value="KAG5281099.1"/>
    <property type="molecule type" value="Genomic_DNA"/>
</dbReference>
<dbReference type="AlphaFoldDB" id="A0AAV6H230"/>
<name>A0AAV6H230_9TELE</name>
<feature type="compositionally biased region" description="Polar residues" evidence="1">
    <location>
        <begin position="144"/>
        <end position="170"/>
    </location>
</feature>
<dbReference type="Proteomes" id="UP000823561">
    <property type="component" value="Chromosome 5"/>
</dbReference>
<organism evidence="2 3">
    <name type="scientific">Alosa alosa</name>
    <name type="common">allis shad</name>
    <dbReference type="NCBI Taxonomy" id="278164"/>
    <lineage>
        <taxon>Eukaryota</taxon>
        <taxon>Metazoa</taxon>
        <taxon>Chordata</taxon>
        <taxon>Craniata</taxon>
        <taxon>Vertebrata</taxon>
        <taxon>Euteleostomi</taxon>
        <taxon>Actinopterygii</taxon>
        <taxon>Neopterygii</taxon>
        <taxon>Teleostei</taxon>
        <taxon>Clupei</taxon>
        <taxon>Clupeiformes</taxon>
        <taxon>Clupeoidei</taxon>
        <taxon>Clupeidae</taxon>
        <taxon>Alosa</taxon>
    </lineage>
</organism>
<feature type="region of interest" description="Disordered" evidence="1">
    <location>
        <begin position="106"/>
        <end position="288"/>
    </location>
</feature>
<dbReference type="PANTHER" id="PTHR34438:SF1">
    <property type="entry name" value="CHROMOSOME 2 OPEN READING FRAME 81"/>
    <property type="match status" value="1"/>
</dbReference>
<feature type="region of interest" description="Disordered" evidence="1">
    <location>
        <begin position="1"/>
        <end position="29"/>
    </location>
</feature>
<reference evidence="2" key="1">
    <citation type="submission" date="2020-10" db="EMBL/GenBank/DDBJ databases">
        <title>Chromosome-scale genome assembly of the Allis shad, Alosa alosa.</title>
        <authorList>
            <person name="Margot Z."/>
            <person name="Christophe K."/>
            <person name="Cabau C."/>
            <person name="Louis A."/>
            <person name="Berthelot C."/>
            <person name="Parey E."/>
            <person name="Roest Crollius H."/>
            <person name="Montfort J."/>
            <person name="Robinson-Rechavi M."/>
            <person name="Bucao C."/>
            <person name="Bouchez O."/>
            <person name="Gislard M."/>
            <person name="Lluch J."/>
            <person name="Milhes M."/>
            <person name="Lampietro C."/>
            <person name="Lopez Roques C."/>
            <person name="Donnadieu C."/>
            <person name="Braasch I."/>
            <person name="Desvignes T."/>
            <person name="Postlethwait J."/>
            <person name="Bobe J."/>
            <person name="Guiguen Y."/>
        </authorList>
    </citation>
    <scope>NUCLEOTIDE SEQUENCE</scope>
    <source>
        <strain evidence="2">M-15738</strain>
        <tissue evidence="2">Blood</tissue>
    </source>
</reference>
<dbReference type="Pfam" id="PF15479">
    <property type="entry name" value="DUF4639"/>
    <property type="match status" value="1"/>
</dbReference>
<protein>
    <submittedName>
        <fullName evidence="2">Uncharacterized protein</fullName>
    </submittedName>
</protein>
<keyword evidence="3" id="KW-1185">Reference proteome</keyword>
<sequence>MSRAASKSRADKGRGPATPAPPPAAHSQDVVDIVPGRLTQSFWMTMIAQEEGEEVVRDILDDFMTHVMEKCKEVYLKQQLIPFTVSRARDTLLEILEWRFLVQDAGEQSDSTWKEDSEPPPLLTDSWAQGCVSVTQRKPAPPQQRRTPVPSQQARRRSQNSTAGESQQKPSGAGKKQKDPKANAEAKPGPALASQTQPDKKGLLPLAMTSINSQRNNLGPGSLFPPITSVPHHIDPSAGVEVNGPLRSYVSPLKDNLPQPQVAEFRPNKSNSPPSLKFLNQLLAGTTS</sequence>
<feature type="compositionally biased region" description="Polar residues" evidence="1">
    <location>
        <begin position="209"/>
        <end position="219"/>
    </location>
</feature>
<proteinExistence type="predicted"/>
<dbReference type="InterPro" id="IPR028042">
    <property type="entry name" value="DUF4639"/>
</dbReference>
<comment type="caution">
    <text evidence="2">The sequence shown here is derived from an EMBL/GenBank/DDBJ whole genome shotgun (WGS) entry which is preliminary data.</text>
</comment>
<evidence type="ECO:0000313" key="2">
    <source>
        <dbReference type="EMBL" id="KAG5281099.1"/>
    </source>
</evidence>